<dbReference type="EMBL" id="LR796563">
    <property type="protein sequence ID" value="CAB4151750.1"/>
    <property type="molecule type" value="Genomic_DNA"/>
</dbReference>
<protein>
    <submittedName>
        <fullName evidence="1">Uncharacterized protein</fullName>
    </submittedName>
</protein>
<name>A0A6J5N347_9CAUD</name>
<evidence type="ECO:0000313" key="1">
    <source>
        <dbReference type="EMBL" id="CAB4151750.1"/>
    </source>
</evidence>
<sequence>MNNLKRTNKYGKPPARTIIPQAIGRGLTTKEAAYEYGYSLRAIQEAANRMKMSFVYAGTGRPPKHLPNSNEHQ</sequence>
<accession>A0A6J5N347</accession>
<gene>
    <name evidence="1" type="ORF">UFOVP583_33</name>
</gene>
<proteinExistence type="predicted"/>
<reference evidence="1" key="1">
    <citation type="submission" date="2020-04" db="EMBL/GenBank/DDBJ databases">
        <authorList>
            <person name="Chiriac C."/>
            <person name="Salcher M."/>
            <person name="Ghai R."/>
            <person name="Kavagutti S V."/>
        </authorList>
    </citation>
    <scope>NUCLEOTIDE SEQUENCE</scope>
</reference>
<organism evidence="1">
    <name type="scientific">uncultured Caudovirales phage</name>
    <dbReference type="NCBI Taxonomy" id="2100421"/>
    <lineage>
        <taxon>Viruses</taxon>
        <taxon>Duplodnaviria</taxon>
        <taxon>Heunggongvirae</taxon>
        <taxon>Uroviricota</taxon>
        <taxon>Caudoviricetes</taxon>
        <taxon>Peduoviridae</taxon>
        <taxon>Maltschvirus</taxon>
        <taxon>Maltschvirus maltsch</taxon>
    </lineage>
</organism>